<sequence length="36" mass="4042">MGCSSTRTLISSISQTFSTHVERLFFINFIEVNFGA</sequence>
<dbReference type="AlphaFoldDB" id="A0A2P2NA76"/>
<dbReference type="EMBL" id="GGEC01058816">
    <property type="protein sequence ID" value="MBX39300.1"/>
    <property type="molecule type" value="Transcribed_RNA"/>
</dbReference>
<reference evidence="1" key="1">
    <citation type="submission" date="2018-02" db="EMBL/GenBank/DDBJ databases">
        <title>Rhizophora mucronata_Transcriptome.</title>
        <authorList>
            <person name="Meera S.P."/>
            <person name="Sreeshan A."/>
            <person name="Augustine A."/>
        </authorList>
    </citation>
    <scope>NUCLEOTIDE SEQUENCE</scope>
    <source>
        <tissue evidence="1">Leaf</tissue>
    </source>
</reference>
<protein>
    <submittedName>
        <fullName evidence="1">Uncharacterized protein</fullName>
    </submittedName>
</protein>
<evidence type="ECO:0000313" key="1">
    <source>
        <dbReference type="EMBL" id="MBX39300.1"/>
    </source>
</evidence>
<organism evidence="1">
    <name type="scientific">Rhizophora mucronata</name>
    <name type="common">Asiatic mangrove</name>
    <dbReference type="NCBI Taxonomy" id="61149"/>
    <lineage>
        <taxon>Eukaryota</taxon>
        <taxon>Viridiplantae</taxon>
        <taxon>Streptophyta</taxon>
        <taxon>Embryophyta</taxon>
        <taxon>Tracheophyta</taxon>
        <taxon>Spermatophyta</taxon>
        <taxon>Magnoliopsida</taxon>
        <taxon>eudicotyledons</taxon>
        <taxon>Gunneridae</taxon>
        <taxon>Pentapetalae</taxon>
        <taxon>rosids</taxon>
        <taxon>fabids</taxon>
        <taxon>Malpighiales</taxon>
        <taxon>Rhizophoraceae</taxon>
        <taxon>Rhizophora</taxon>
    </lineage>
</organism>
<proteinExistence type="predicted"/>
<name>A0A2P2NA76_RHIMU</name>
<accession>A0A2P2NA76</accession>